<dbReference type="EMBL" id="CAJJDM010000127">
    <property type="protein sequence ID" value="CAD8104609.1"/>
    <property type="molecule type" value="Genomic_DNA"/>
</dbReference>
<evidence type="ECO:0000256" key="1">
    <source>
        <dbReference type="ARBA" id="ARBA00004138"/>
    </source>
</evidence>
<protein>
    <submittedName>
        <fullName evidence="8">Uncharacterized protein</fullName>
    </submittedName>
</protein>
<evidence type="ECO:0000313" key="9">
    <source>
        <dbReference type="Proteomes" id="UP000688137"/>
    </source>
</evidence>
<dbReference type="GO" id="GO:0097546">
    <property type="term" value="C:ciliary base"/>
    <property type="evidence" value="ECO:0007669"/>
    <property type="project" value="TreeGrafter"/>
</dbReference>
<evidence type="ECO:0000256" key="7">
    <source>
        <dbReference type="SAM" id="MobiDB-lite"/>
    </source>
</evidence>
<dbReference type="PANTHER" id="PTHR33865:SF3">
    <property type="entry name" value="PROTEIN FAM183B"/>
    <property type="match status" value="1"/>
</dbReference>
<keyword evidence="4" id="KW-0206">Cytoskeleton</keyword>
<reference evidence="8" key="1">
    <citation type="submission" date="2021-01" db="EMBL/GenBank/DDBJ databases">
        <authorList>
            <consortium name="Genoscope - CEA"/>
            <person name="William W."/>
        </authorList>
    </citation>
    <scope>NUCLEOTIDE SEQUENCE</scope>
</reference>
<keyword evidence="9" id="KW-1185">Reference proteome</keyword>
<sequence>MAQKRQLKQPDPGQVVNKDIVFSENIRNEMKFFDKNRTEHFQLNPNRVVILAEKPNHIKPQSHQSSRKEKDNDIFGNPYTDDPVEEAFSNQKLEKTLELRNQIPRQKYNFPMTQNQEIGWFANQLNVYKPTKNFANQQCEITKFVDNYFEMTHENPFKKKRS</sequence>
<evidence type="ECO:0000256" key="2">
    <source>
        <dbReference type="ARBA" id="ARBA00004245"/>
    </source>
</evidence>
<dbReference type="InterPro" id="IPR029214">
    <property type="entry name" value="CFAP144"/>
</dbReference>
<evidence type="ECO:0000313" key="8">
    <source>
        <dbReference type="EMBL" id="CAD8104609.1"/>
    </source>
</evidence>
<evidence type="ECO:0000256" key="3">
    <source>
        <dbReference type="ARBA" id="ARBA00022490"/>
    </source>
</evidence>
<accession>A0A8S1PPD7</accession>
<keyword evidence="5" id="KW-0966">Cell projection</keyword>
<feature type="region of interest" description="Disordered" evidence="7">
    <location>
        <begin position="55"/>
        <end position="85"/>
    </location>
</feature>
<comment type="subcellular location">
    <subcellularLocation>
        <location evidence="1">Cell projection</location>
        <location evidence="1">Cilium</location>
    </subcellularLocation>
    <subcellularLocation>
        <location evidence="2">Cytoplasm</location>
        <location evidence="2">Cytoskeleton</location>
    </subcellularLocation>
</comment>
<dbReference type="AlphaFoldDB" id="A0A8S1PPD7"/>
<dbReference type="OMA" id="IQKCEIT"/>
<keyword evidence="3" id="KW-0963">Cytoplasm</keyword>
<dbReference type="PANTHER" id="PTHR33865">
    <property type="entry name" value="PROTEIN FAM183B"/>
    <property type="match status" value="1"/>
</dbReference>
<dbReference type="GO" id="GO:0005856">
    <property type="term" value="C:cytoskeleton"/>
    <property type="evidence" value="ECO:0007669"/>
    <property type="project" value="UniProtKB-SubCell"/>
</dbReference>
<evidence type="ECO:0000256" key="6">
    <source>
        <dbReference type="ARBA" id="ARBA00034777"/>
    </source>
</evidence>
<comment type="caution">
    <text evidence="8">The sequence shown here is derived from an EMBL/GenBank/DDBJ whole genome shotgun (WGS) entry which is preliminary data.</text>
</comment>
<evidence type="ECO:0000256" key="4">
    <source>
        <dbReference type="ARBA" id="ARBA00023212"/>
    </source>
</evidence>
<dbReference type="Pfam" id="PF14886">
    <property type="entry name" value="FAM183"/>
    <property type="match status" value="1"/>
</dbReference>
<evidence type="ECO:0000256" key="5">
    <source>
        <dbReference type="ARBA" id="ARBA00023273"/>
    </source>
</evidence>
<proteinExistence type="inferred from homology"/>
<name>A0A8S1PPD7_PARPR</name>
<gene>
    <name evidence="8" type="ORF">PPRIM_AZ9-3.1.T1240092</name>
</gene>
<comment type="similarity">
    <text evidence="6">Belongs to the CFAP144 family.</text>
</comment>
<dbReference type="Proteomes" id="UP000688137">
    <property type="component" value="Unassembled WGS sequence"/>
</dbReference>
<organism evidence="8 9">
    <name type="scientific">Paramecium primaurelia</name>
    <dbReference type="NCBI Taxonomy" id="5886"/>
    <lineage>
        <taxon>Eukaryota</taxon>
        <taxon>Sar</taxon>
        <taxon>Alveolata</taxon>
        <taxon>Ciliophora</taxon>
        <taxon>Intramacronucleata</taxon>
        <taxon>Oligohymenophorea</taxon>
        <taxon>Peniculida</taxon>
        <taxon>Parameciidae</taxon>
        <taxon>Paramecium</taxon>
    </lineage>
</organism>